<keyword evidence="5 6" id="KW-0472">Membrane</keyword>
<comment type="subcellular location">
    <subcellularLocation>
        <location evidence="1">Membrane</location>
        <topology evidence="1">Multi-pass membrane protein</topology>
    </subcellularLocation>
</comment>
<feature type="transmembrane region" description="Helical" evidence="6">
    <location>
        <begin position="159"/>
        <end position="178"/>
    </location>
</feature>
<dbReference type="RefSeq" id="XP_008595518.1">
    <property type="nucleotide sequence ID" value="XM_008597296.1"/>
</dbReference>
<dbReference type="GO" id="GO:0016020">
    <property type="term" value="C:membrane"/>
    <property type="evidence" value="ECO:0007669"/>
    <property type="project" value="UniProtKB-SubCell"/>
</dbReference>
<proteinExistence type="inferred from homology"/>
<dbReference type="HOGENOM" id="CLU_027816_4_2_1"/>
<evidence type="ECO:0000313" key="8">
    <source>
        <dbReference type="EMBL" id="EJP69164.1"/>
    </source>
</evidence>
<feature type="transmembrane region" description="Helical" evidence="6">
    <location>
        <begin position="423"/>
        <end position="446"/>
    </location>
</feature>
<feature type="transmembrane region" description="Helical" evidence="6">
    <location>
        <begin position="311"/>
        <end position="333"/>
    </location>
</feature>
<sequence>MGSKKDRTEYSDAALGQVMVVEGLDDPDILHDEVFGTITDQGPNYRNVGWLGSAALMMKSQIGLGVLSIPGAFDTLGLIPGVLCLLAVAVITTWSNHIVGVFKLNHPEIYGVADVGGMISGRLGREILGAGFALYLTFGAGSGMLGASIGLNAVSTHGTCTAVFVAMTAIAVICLSSIRTLGRLSLLAWGGLVSLLVAGKDFRPKVKASSRSLKVAPLLLTALSQFIPLSAKEPHLLTVTVTIVTIAVGVQERPDTAPQQGSWTSDYKLFGSPSFTEAISAITTFIFAYAGTPLFFSIVSEMRDPRLYAKALTICQIVVTITYVTVGMVVYYFCGSYVASPALGSAGKIVKQISYGIALPGLVVGATLSTHMASKYVFVRILAGSRHLAANTMVHWGTWLGCTFSVGTVAYIVASGIPAFGRLVSLIGALLGTLQCFQPMGCMWLYDNWSKGKMQEHRSRKWIFMLVEYTSAEYYCGREGKFEQISVSGFVLAQTFVMG</sequence>
<keyword evidence="9" id="KW-1185">Reference proteome</keyword>
<evidence type="ECO:0000256" key="2">
    <source>
        <dbReference type="ARBA" id="ARBA00008066"/>
    </source>
</evidence>
<dbReference type="STRING" id="655819.J4KQG5"/>
<protein>
    <submittedName>
        <fullName evidence="8">Neutral amino acid transporter</fullName>
    </submittedName>
</protein>
<dbReference type="Proteomes" id="UP000002762">
    <property type="component" value="Unassembled WGS sequence"/>
</dbReference>
<dbReference type="OrthoDB" id="40134at2759"/>
<dbReference type="PANTHER" id="PTHR22950">
    <property type="entry name" value="AMINO ACID TRANSPORTER"/>
    <property type="match status" value="1"/>
</dbReference>
<evidence type="ECO:0000313" key="9">
    <source>
        <dbReference type="Proteomes" id="UP000002762"/>
    </source>
</evidence>
<evidence type="ECO:0000256" key="6">
    <source>
        <dbReference type="SAM" id="Phobius"/>
    </source>
</evidence>
<reference evidence="8 9" key="1">
    <citation type="journal article" date="2012" name="Sci. Rep.">
        <title>Genomic perspectives on the evolution of fungal entomopathogenicity in Beauveria bassiana.</title>
        <authorList>
            <person name="Xiao G."/>
            <person name="Ying S.H."/>
            <person name="Zheng P."/>
            <person name="Wang Z.L."/>
            <person name="Zhang S."/>
            <person name="Xie X.Q."/>
            <person name="Shang Y."/>
            <person name="St Leger R.J."/>
            <person name="Zhao G.P."/>
            <person name="Wang C."/>
            <person name="Feng M.G."/>
        </authorList>
    </citation>
    <scope>NUCLEOTIDE SEQUENCE [LARGE SCALE GENOMIC DNA]</scope>
    <source>
        <strain evidence="8 9">ARSEF 2860</strain>
    </source>
</reference>
<feature type="domain" description="Amino acid transporter transmembrane" evidence="7">
    <location>
        <begin position="48"/>
        <end position="461"/>
    </location>
</feature>
<evidence type="ECO:0000259" key="7">
    <source>
        <dbReference type="Pfam" id="PF01490"/>
    </source>
</evidence>
<comment type="similarity">
    <text evidence="2">Belongs to the amino acid/polyamine transporter 2 family.</text>
</comment>
<gene>
    <name evidence="8" type="ORF">BBA_02199</name>
</gene>
<evidence type="ECO:0000256" key="3">
    <source>
        <dbReference type="ARBA" id="ARBA00022692"/>
    </source>
</evidence>
<dbReference type="Pfam" id="PF01490">
    <property type="entry name" value="Aa_trans"/>
    <property type="match status" value="1"/>
</dbReference>
<keyword evidence="4 6" id="KW-1133">Transmembrane helix</keyword>
<dbReference type="AlphaFoldDB" id="J4KQG5"/>
<evidence type="ECO:0000256" key="1">
    <source>
        <dbReference type="ARBA" id="ARBA00004141"/>
    </source>
</evidence>
<keyword evidence="3 6" id="KW-0812">Transmembrane</keyword>
<feature type="transmembrane region" description="Helical" evidence="6">
    <location>
        <begin position="394"/>
        <end position="417"/>
    </location>
</feature>
<feature type="transmembrane region" description="Helical" evidence="6">
    <location>
        <begin position="353"/>
        <end position="373"/>
    </location>
</feature>
<feature type="transmembrane region" description="Helical" evidence="6">
    <location>
        <begin position="278"/>
        <end position="299"/>
    </location>
</feature>
<accession>J4KQG5</accession>
<dbReference type="GO" id="GO:0015179">
    <property type="term" value="F:L-amino acid transmembrane transporter activity"/>
    <property type="evidence" value="ECO:0007669"/>
    <property type="project" value="TreeGrafter"/>
</dbReference>
<evidence type="ECO:0000256" key="5">
    <source>
        <dbReference type="ARBA" id="ARBA00023136"/>
    </source>
</evidence>
<dbReference type="PANTHER" id="PTHR22950:SF683">
    <property type="entry name" value="AMINO ACID TRANSPORTER (EUROFUNG)"/>
    <property type="match status" value="1"/>
</dbReference>
<organism evidence="8 9">
    <name type="scientific">Beauveria bassiana (strain ARSEF 2860)</name>
    <name type="common">White muscardine disease fungus</name>
    <name type="synonym">Tritirachium shiotae</name>
    <dbReference type="NCBI Taxonomy" id="655819"/>
    <lineage>
        <taxon>Eukaryota</taxon>
        <taxon>Fungi</taxon>
        <taxon>Dikarya</taxon>
        <taxon>Ascomycota</taxon>
        <taxon>Pezizomycotina</taxon>
        <taxon>Sordariomycetes</taxon>
        <taxon>Hypocreomycetidae</taxon>
        <taxon>Hypocreales</taxon>
        <taxon>Cordycipitaceae</taxon>
        <taxon>Beauveria</taxon>
    </lineage>
</organism>
<feature type="transmembrane region" description="Helical" evidence="6">
    <location>
        <begin position="127"/>
        <end position="147"/>
    </location>
</feature>
<dbReference type="GeneID" id="19885211"/>
<name>J4KQG5_BEAB2</name>
<dbReference type="EMBL" id="JH725153">
    <property type="protein sequence ID" value="EJP69164.1"/>
    <property type="molecule type" value="Genomic_DNA"/>
</dbReference>
<feature type="transmembrane region" description="Helical" evidence="6">
    <location>
        <begin position="184"/>
        <end position="203"/>
    </location>
</feature>
<evidence type="ECO:0000256" key="4">
    <source>
        <dbReference type="ARBA" id="ARBA00022989"/>
    </source>
</evidence>
<dbReference type="InParanoid" id="J4KQG5"/>
<dbReference type="InterPro" id="IPR013057">
    <property type="entry name" value="AA_transpt_TM"/>
</dbReference>
<feature type="transmembrane region" description="Helical" evidence="6">
    <location>
        <begin position="66"/>
        <end position="94"/>
    </location>
</feature>